<dbReference type="OrthoDB" id="9135785at2"/>
<dbReference type="AlphaFoldDB" id="A0A158CJ45"/>
<accession>A0A158CJ45</accession>
<keyword evidence="1" id="KW-1133">Transmembrane helix</keyword>
<dbReference type="Proteomes" id="UP000054903">
    <property type="component" value="Unassembled WGS sequence"/>
</dbReference>
<reference evidence="2" key="1">
    <citation type="submission" date="2016-01" db="EMBL/GenBank/DDBJ databases">
        <authorList>
            <person name="Peeters C."/>
        </authorList>
    </citation>
    <scope>NUCLEOTIDE SEQUENCE</scope>
    <source>
        <strain evidence="2">LMG 29320</strain>
    </source>
</reference>
<keyword evidence="1" id="KW-0812">Transmembrane</keyword>
<evidence type="ECO:0000256" key="1">
    <source>
        <dbReference type="SAM" id="Phobius"/>
    </source>
</evidence>
<feature type="transmembrane region" description="Helical" evidence="1">
    <location>
        <begin position="36"/>
        <end position="58"/>
    </location>
</feature>
<dbReference type="STRING" id="1777138.AWB77_04190"/>
<name>A0A158CJ45_9BURK</name>
<gene>
    <name evidence="2" type="ORF">AWB77_04190</name>
</gene>
<keyword evidence="1" id="KW-0472">Membrane</keyword>
<dbReference type="EMBL" id="FCNX02000010">
    <property type="protein sequence ID" value="SAK82345.1"/>
    <property type="molecule type" value="Genomic_DNA"/>
</dbReference>
<evidence type="ECO:0000313" key="2">
    <source>
        <dbReference type="EMBL" id="SAK82345.1"/>
    </source>
</evidence>
<comment type="caution">
    <text evidence="2">The sequence shown here is derived from an EMBL/GenBank/DDBJ whole genome shotgun (WGS) entry which is preliminary data.</text>
</comment>
<protein>
    <submittedName>
        <fullName evidence="2">Uncharacterized protein</fullName>
    </submittedName>
</protein>
<keyword evidence="3" id="KW-1185">Reference proteome</keyword>
<evidence type="ECO:0000313" key="3">
    <source>
        <dbReference type="Proteomes" id="UP000054903"/>
    </source>
</evidence>
<proteinExistence type="predicted"/>
<organism evidence="2 3">
    <name type="scientific">Caballeronia fortuita</name>
    <dbReference type="NCBI Taxonomy" id="1777138"/>
    <lineage>
        <taxon>Bacteria</taxon>
        <taxon>Pseudomonadati</taxon>
        <taxon>Pseudomonadota</taxon>
        <taxon>Betaproteobacteria</taxon>
        <taxon>Burkholderiales</taxon>
        <taxon>Burkholderiaceae</taxon>
        <taxon>Caballeronia</taxon>
    </lineage>
</organism>
<sequence>MIGHRLHSFRTRTANARPASSRYWNRLKQHAKEDKMPYLLGWLLGVPVIVLVILYLIFH</sequence>